<keyword evidence="2" id="KW-1185">Reference proteome</keyword>
<evidence type="ECO:0000313" key="1">
    <source>
        <dbReference type="EMBL" id="WPL18980.1"/>
    </source>
</evidence>
<gene>
    <name evidence="1" type="ORF">Thiowin_04082</name>
</gene>
<organism evidence="1 2">
    <name type="scientific">Thiorhodovibrio winogradskyi</name>
    <dbReference type="NCBI Taxonomy" id="77007"/>
    <lineage>
        <taxon>Bacteria</taxon>
        <taxon>Pseudomonadati</taxon>
        <taxon>Pseudomonadota</taxon>
        <taxon>Gammaproteobacteria</taxon>
        <taxon>Chromatiales</taxon>
        <taxon>Chromatiaceae</taxon>
        <taxon>Thiorhodovibrio</taxon>
    </lineage>
</organism>
<accession>A0ABZ0SD73</accession>
<reference evidence="1 2" key="1">
    <citation type="journal article" date="2023" name="Microorganisms">
        <title>Thiorhodovibrio frisius and Trv. litoralis spp. nov., Two Novel Members from a Clade of Fastidious Purple Sulfur Bacteria That Exhibit Unique Red-Shifted Light-Harvesting Capabilities.</title>
        <authorList>
            <person name="Methner A."/>
            <person name="Kuzyk S.B."/>
            <person name="Petersen J."/>
            <person name="Bauer S."/>
            <person name="Brinkmann H."/>
            <person name="Sichau K."/>
            <person name="Wanner G."/>
            <person name="Wolf J."/>
            <person name="Neumann-Schaal M."/>
            <person name="Henke P."/>
            <person name="Tank M."/>
            <person name="Sproer C."/>
            <person name="Bunk B."/>
            <person name="Overmann J."/>
        </authorList>
    </citation>
    <scope>NUCLEOTIDE SEQUENCE [LARGE SCALE GENOMIC DNA]</scope>
    <source>
        <strain evidence="1 2">DSM 6702</strain>
    </source>
</reference>
<dbReference type="RefSeq" id="WP_328984726.1">
    <property type="nucleotide sequence ID" value="NZ_CP121472.1"/>
</dbReference>
<dbReference type="Proteomes" id="UP001432180">
    <property type="component" value="Chromosome"/>
</dbReference>
<protein>
    <submittedName>
        <fullName evidence="1">Uncharacterized protein</fullName>
    </submittedName>
</protein>
<sequence>MSTIDQDFIGIFQFFTSGGDVLGSSLVNRDLLRRNFALLFGNALRETAGFERMSQFRIEPCGDQH</sequence>
<dbReference type="EMBL" id="CP121472">
    <property type="protein sequence ID" value="WPL18980.1"/>
    <property type="molecule type" value="Genomic_DNA"/>
</dbReference>
<name>A0ABZ0SD73_9GAMM</name>
<proteinExistence type="predicted"/>
<evidence type="ECO:0000313" key="2">
    <source>
        <dbReference type="Proteomes" id="UP001432180"/>
    </source>
</evidence>